<evidence type="ECO:0000313" key="1">
    <source>
        <dbReference type="EMBL" id="SVA30494.1"/>
    </source>
</evidence>
<gene>
    <name evidence="1" type="ORF">METZ01_LOCUS83348</name>
</gene>
<proteinExistence type="predicted"/>
<protein>
    <submittedName>
        <fullName evidence="1">Uncharacterized protein</fullName>
    </submittedName>
</protein>
<dbReference type="AlphaFoldDB" id="A0A381URC9"/>
<accession>A0A381URC9</accession>
<dbReference type="EMBL" id="UINC01006933">
    <property type="protein sequence ID" value="SVA30494.1"/>
    <property type="molecule type" value="Genomic_DNA"/>
</dbReference>
<name>A0A381URC9_9ZZZZ</name>
<sequence>MLLLLKRSGYGQDVLNLYGSSAEGVTVLVCQRYSYSIDAATLVIKELCIVCELDRVYVSDISAVPVSFALVFNLSPSLFRPGLLDMSAHLRLGGFPGMRRPRSRVAVSGFESL</sequence>
<reference evidence="1" key="1">
    <citation type="submission" date="2018-05" db="EMBL/GenBank/DDBJ databases">
        <authorList>
            <person name="Lanie J.A."/>
            <person name="Ng W.-L."/>
            <person name="Kazmierczak K.M."/>
            <person name="Andrzejewski T.M."/>
            <person name="Davidsen T.M."/>
            <person name="Wayne K.J."/>
            <person name="Tettelin H."/>
            <person name="Glass J.I."/>
            <person name="Rusch D."/>
            <person name="Podicherti R."/>
            <person name="Tsui H.-C.T."/>
            <person name="Winkler M.E."/>
        </authorList>
    </citation>
    <scope>NUCLEOTIDE SEQUENCE</scope>
</reference>
<organism evidence="1">
    <name type="scientific">marine metagenome</name>
    <dbReference type="NCBI Taxonomy" id="408172"/>
    <lineage>
        <taxon>unclassified sequences</taxon>
        <taxon>metagenomes</taxon>
        <taxon>ecological metagenomes</taxon>
    </lineage>
</organism>